<evidence type="ECO:0000313" key="2">
    <source>
        <dbReference type="Proteomes" id="UP000887013"/>
    </source>
</evidence>
<dbReference type="Proteomes" id="UP000887013">
    <property type="component" value="Unassembled WGS sequence"/>
</dbReference>
<name>A0A8X6QL84_NEPPI</name>
<reference evidence="1" key="1">
    <citation type="submission" date="2020-08" db="EMBL/GenBank/DDBJ databases">
        <title>Multicomponent nature underlies the extraordinary mechanical properties of spider dragline silk.</title>
        <authorList>
            <person name="Kono N."/>
            <person name="Nakamura H."/>
            <person name="Mori M."/>
            <person name="Yoshida Y."/>
            <person name="Ohtoshi R."/>
            <person name="Malay A.D."/>
            <person name="Moran D.A.P."/>
            <person name="Tomita M."/>
            <person name="Numata K."/>
            <person name="Arakawa K."/>
        </authorList>
    </citation>
    <scope>NUCLEOTIDE SEQUENCE</scope>
</reference>
<sequence length="94" mass="10574">MAESKDTTRFKIGLIGRTLGLPKPKSAIFYVFASQKWPNGGNYTILVQGDAASNFLSVLLVACWSEPWFQFEAQNRGNTETCFHRDLYHSNGVE</sequence>
<keyword evidence="2" id="KW-1185">Reference proteome</keyword>
<dbReference type="EMBL" id="BMAW01082211">
    <property type="protein sequence ID" value="GFU28040.1"/>
    <property type="molecule type" value="Genomic_DNA"/>
</dbReference>
<gene>
    <name evidence="1" type="ORF">NPIL_300901</name>
</gene>
<comment type="caution">
    <text evidence="1">The sequence shown here is derived from an EMBL/GenBank/DDBJ whole genome shotgun (WGS) entry which is preliminary data.</text>
</comment>
<evidence type="ECO:0000313" key="1">
    <source>
        <dbReference type="EMBL" id="GFU28040.1"/>
    </source>
</evidence>
<protein>
    <submittedName>
        <fullName evidence="1">Uncharacterized protein</fullName>
    </submittedName>
</protein>
<dbReference type="AlphaFoldDB" id="A0A8X6QL84"/>
<accession>A0A8X6QL84</accession>
<proteinExistence type="predicted"/>
<organism evidence="1 2">
    <name type="scientific">Nephila pilipes</name>
    <name type="common">Giant wood spider</name>
    <name type="synonym">Nephila maculata</name>
    <dbReference type="NCBI Taxonomy" id="299642"/>
    <lineage>
        <taxon>Eukaryota</taxon>
        <taxon>Metazoa</taxon>
        <taxon>Ecdysozoa</taxon>
        <taxon>Arthropoda</taxon>
        <taxon>Chelicerata</taxon>
        <taxon>Arachnida</taxon>
        <taxon>Araneae</taxon>
        <taxon>Araneomorphae</taxon>
        <taxon>Entelegynae</taxon>
        <taxon>Araneoidea</taxon>
        <taxon>Nephilidae</taxon>
        <taxon>Nephila</taxon>
    </lineage>
</organism>